<dbReference type="Pfam" id="PF13650">
    <property type="entry name" value="Asp_protease_2"/>
    <property type="match status" value="1"/>
</dbReference>
<feature type="compositionally biased region" description="Basic residues" evidence="2">
    <location>
        <begin position="514"/>
        <end position="528"/>
    </location>
</feature>
<comment type="caution">
    <text evidence="4">The sequence shown here is derived from an EMBL/GenBank/DDBJ whole genome shotgun (WGS) entry which is preliminary data.</text>
</comment>
<dbReference type="EMBL" id="JAHXZJ010002242">
    <property type="protein sequence ID" value="KAH0544118.1"/>
    <property type="molecule type" value="Genomic_DNA"/>
</dbReference>
<name>A0AAV7I5U0_COTGL</name>
<evidence type="ECO:0000256" key="1">
    <source>
        <dbReference type="PROSITE-ProRule" id="PRU00047"/>
    </source>
</evidence>
<dbReference type="AlphaFoldDB" id="A0AAV7I5U0"/>
<keyword evidence="1" id="KW-0862">Zinc</keyword>
<dbReference type="GO" id="GO:0008270">
    <property type="term" value="F:zinc ion binding"/>
    <property type="evidence" value="ECO:0007669"/>
    <property type="project" value="UniProtKB-KW"/>
</dbReference>
<feature type="region of interest" description="Disordered" evidence="2">
    <location>
        <begin position="360"/>
        <end position="429"/>
    </location>
</feature>
<reference evidence="4 5" key="1">
    <citation type="journal article" date="2021" name="J. Hered.">
        <title>A chromosome-level genome assembly of the parasitoid wasp, Cotesia glomerata (Hymenoptera: Braconidae).</title>
        <authorList>
            <person name="Pinto B.J."/>
            <person name="Weis J.J."/>
            <person name="Gamble T."/>
            <person name="Ode P.J."/>
            <person name="Paul R."/>
            <person name="Zaspel J.M."/>
        </authorList>
    </citation>
    <scope>NUCLEOTIDE SEQUENCE [LARGE SCALE GENOMIC DNA]</scope>
    <source>
        <strain evidence="4">CgM1</strain>
    </source>
</reference>
<feature type="compositionally biased region" description="Basic and acidic residues" evidence="2">
    <location>
        <begin position="465"/>
        <end position="482"/>
    </location>
</feature>
<dbReference type="GO" id="GO:0003676">
    <property type="term" value="F:nucleic acid binding"/>
    <property type="evidence" value="ECO:0007669"/>
    <property type="project" value="InterPro"/>
</dbReference>
<dbReference type="Gene3D" id="2.40.70.10">
    <property type="entry name" value="Acid Proteases"/>
    <property type="match status" value="1"/>
</dbReference>
<feature type="compositionally biased region" description="Polar residues" evidence="2">
    <location>
        <begin position="871"/>
        <end position="887"/>
    </location>
</feature>
<dbReference type="Gene3D" id="4.10.60.10">
    <property type="entry name" value="Zinc finger, CCHC-type"/>
    <property type="match status" value="1"/>
</dbReference>
<dbReference type="SUPFAM" id="SSF57756">
    <property type="entry name" value="Retrovirus zinc finger-like domains"/>
    <property type="match status" value="1"/>
</dbReference>
<keyword evidence="1" id="KW-0479">Metal-binding</keyword>
<feature type="region of interest" description="Disordered" evidence="2">
    <location>
        <begin position="869"/>
        <end position="902"/>
    </location>
</feature>
<gene>
    <name evidence="4" type="ORF">KQX54_000803</name>
</gene>
<evidence type="ECO:0000313" key="5">
    <source>
        <dbReference type="Proteomes" id="UP000826195"/>
    </source>
</evidence>
<accession>A0AAV7I5U0</accession>
<dbReference type="SUPFAM" id="SSF50630">
    <property type="entry name" value="Acid proteases"/>
    <property type="match status" value="1"/>
</dbReference>
<feature type="region of interest" description="Disordered" evidence="2">
    <location>
        <begin position="463"/>
        <end position="538"/>
    </location>
</feature>
<evidence type="ECO:0000259" key="3">
    <source>
        <dbReference type="PROSITE" id="PS50158"/>
    </source>
</evidence>
<feature type="region of interest" description="Disordered" evidence="2">
    <location>
        <begin position="326"/>
        <end position="348"/>
    </location>
</feature>
<dbReference type="InterPro" id="IPR036875">
    <property type="entry name" value="Znf_CCHC_sf"/>
</dbReference>
<keyword evidence="1" id="KW-0863">Zinc-finger</keyword>
<dbReference type="PROSITE" id="PS50158">
    <property type="entry name" value="ZF_CCHC"/>
    <property type="match status" value="1"/>
</dbReference>
<feature type="domain" description="CCHC-type" evidence="3">
    <location>
        <begin position="575"/>
        <end position="590"/>
    </location>
</feature>
<feature type="region of interest" description="Disordered" evidence="2">
    <location>
        <begin position="191"/>
        <end position="244"/>
    </location>
</feature>
<feature type="compositionally biased region" description="Low complexity" evidence="2">
    <location>
        <begin position="326"/>
        <end position="343"/>
    </location>
</feature>
<organism evidence="4 5">
    <name type="scientific">Cotesia glomerata</name>
    <name type="common">Lepidopteran parasitic wasp</name>
    <name type="synonym">Apanteles glomeratus</name>
    <dbReference type="NCBI Taxonomy" id="32391"/>
    <lineage>
        <taxon>Eukaryota</taxon>
        <taxon>Metazoa</taxon>
        <taxon>Ecdysozoa</taxon>
        <taxon>Arthropoda</taxon>
        <taxon>Hexapoda</taxon>
        <taxon>Insecta</taxon>
        <taxon>Pterygota</taxon>
        <taxon>Neoptera</taxon>
        <taxon>Endopterygota</taxon>
        <taxon>Hymenoptera</taxon>
        <taxon>Apocrita</taxon>
        <taxon>Ichneumonoidea</taxon>
        <taxon>Braconidae</taxon>
        <taxon>Microgastrinae</taxon>
        <taxon>Cotesia</taxon>
    </lineage>
</organism>
<proteinExistence type="predicted"/>
<evidence type="ECO:0000256" key="2">
    <source>
        <dbReference type="SAM" id="MobiDB-lite"/>
    </source>
</evidence>
<dbReference type="InterPro" id="IPR001878">
    <property type="entry name" value="Znf_CCHC"/>
</dbReference>
<sequence>MSEMDDYSWDYDISDEEFGSMVDELLGEMDETLLQTESWGVDVNSPESPVQDLRSELVAASNKEDLEETLPPTELTWILDLPIANLKLMMASFGLSTLGSEDVLKNRLNRYHQTRLQVPNVRWNPEIDCIPAHAEVIPEYLEPGPLRVYLRGRGVSDIGDDDTLRRRMRRLLFKDEGKDVPWDPIVDGTPDRLPINIQAQPRGSQGDIPIVTLHDDPVQSVPENTRTSTTTTEGGRGPLTSSRPLRTTKIRSAYAEAALDQYATRREFSEVLQIYEDRLYSILNSWRAELAPILPSASSPVGASTSGPPMPDISVIPHITRSSSLARTTVTTVTGTRPTARTSQASNPCQVVVDGATAQAHGGRAGTISRPVVRFQDTSRSSRGREGRHSSSGSESYDSESSEYMSTHSSDCSRHSSRHRSPSRGRERDYGAIARNWQLKFSGDSSMTSDEFLRRLDMQLPLRKKNGEREKMYRAPPSRDDSYVAECAYPRSSRSDRRKTHVHAVADDVTPGKPARKSTSSRKSRSKGSRAASTDPKADDCCLEEEVMAVSAEEAKTKKPNEDKSRDLRRRLRFCYNCGETDHFAWTCPNPHRDVCPRCGTLGLTAITCICPQRKPPLPKRRGGSCPITADPPPKRLPPATIALEDAVLPQPLVVEVEVHAVPPEFIDTFIDFDIIETLSSPASECGLCHVSDDAYWDLRVGQPRPMVVISSKGKRSTAIVDTGAKTTAFGSFAAEIMDSGCSVLTEVTPTRFGMANHTIETGGGVLDLEMSLDDAELVRFPVHYIPSLGSLNLIGMNFIDYFGMDIDLINDEWRFGDGEWHPLQREPESRRASDLFALYELTGSETQQLDRFLTHQRSLMPPGVRVNPGCGTSHQAEGASASQATRLPSIPGGYESAKRDR</sequence>
<protein>
    <recommendedName>
        <fullName evidence="3">CCHC-type domain-containing protein</fullName>
    </recommendedName>
</protein>
<dbReference type="Proteomes" id="UP000826195">
    <property type="component" value="Unassembled WGS sequence"/>
</dbReference>
<evidence type="ECO:0000313" key="4">
    <source>
        <dbReference type="EMBL" id="KAH0544118.1"/>
    </source>
</evidence>
<keyword evidence="5" id="KW-1185">Reference proteome</keyword>
<dbReference type="SMART" id="SM00343">
    <property type="entry name" value="ZnF_C2HC"/>
    <property type="match status" value="1"/>
</dbReference>
<dbReference type="InterPro" id="IPR021109">
    <property type="entry name" value="Peptidase_aspartic_dom_sf"/>
</dbReference>